<evidence type="ECO:0000313" key="2">
    <source>
        <dbReference type="Proteomes" id="UP001187192"/>
    </source>
</evidence>
<name>A0AA88E7U8_FICCA</name>
<protein>
    <submittedName>
        <fullName evidence="1">Uncharacterized protein</fullName>
    </submittedName>
</protein>
<gene>
    <name evidence="1" type="ORF">TIFTF001_036487</name>
</gene>
<dbReference type="AlphaFoldDB" id="A0AA88E7U8"/>
<reference evidence="1" key="1">
    <citation type="submission" date="2023-07" db="EMBL/GenBank/DDBJ databases">
        <title>draft genome sequence of fig (Ficus carica).</title>
        <authorList>
            <person name="Takahashi T."/>
            <person name="Nishimura K."/>
        </authorList>
    </citation>
    <scope>NUCLEOTIDE SEQUENCE</scope>
</reference>
<proteinExistence type="predicted"/>
<organism evidence="1 2">
    <name type="scientific">Ficus carica</name>
    <name type="common">Common fig</name>
    <dbReference type="NCBI Taxonomy" id="3494"/>
    <lineage>
        <taxon>Eukaryota</taxon>
        <taxon>Viridiplantae</taxon>
        <taxon>Streptophyta</taxon>
        <taxon>Embryophyta</taxon>
        <taxon>Tracheophyta</taxon>
        <taxon>Spermatophyta</taxon>
        <taxon>Magnoliopsida</taxon>
        <taxon>eudicotyledons</taxon>
        <taxon>Gunneridae</taxon>
        <taxon>Pentapetalae</taxon>
        <taxon>rosids</taxon>
        <taxon>fabids</taxon>
        <taxon>Rosales</taxon>
        <taxon>Moraceae</taxon>
        <taxon>Ficeae</taxon>
        <taxon>Ficus</taxon>
    </lineage>
</organism>
<sequence>MMPSFFVKLAAARLRRNALAWWVALTADQRSKDWAGFRDLIIIEFGPPPAAAQAVPRDRHKHLT</sequence>
<comment type="caution">
    <text evidence="1">The sequence shown here is derived from an EMBL/GenBank/DDBJ whole genome shotgun (WGS) entry which is preliminary data.</text>
</comment>
<keyword evidence="2" id="KW-1185">Reference proteome</keyword>
<accession>A0AA88E7U8</accession>
<dbReference type="Proteomes" id="UP001187192">
    <property type="component" value="Unassembled WGS sequence"/>
</dbReference>
<dbReference type="EMBL" id="BTGU01000449">
    <property type="protein sequence ID" value="GMN67426.1"/>
    <property type="molecule type" value="Genomic_DNA"/>
</dbReference>
<evidence type="ECO:0000313" key="1">
    <source>
        <dbReference type="EMBL" id="GMN67426.1"/>
    </source>
</evidence>